<reference evidence="4" key="1">
    <citation type="submission" date="2019-08" db="EMBL/GenBank/DDBJ databases">
        <title>Reference gene set and small RNA set construction with multiple tissues from Davidia involucrata Baill.</title>
        <authorList>
            <person name="Yang H."/>
            <person name="Zhou C."/>
            <person name="Li G."/>
            <person name="Wang J."/>
            <person name="Gao P."/>
            <person name="Wang M."/>
            <person name="Wang R."/>
            <person name="Zhao Y."/>
        </authorList>
    </citation>
    <scope>NUCLEOTIDE SEQUENCE</scope>
    <source>
        <tissue evidence="4">Mixed with DoveR01_LX</tissue>
    </source>
</reference>
<dbReference type="InterPro" id="IPR006501">
    <property type="entry name" value="Pectinesterase_inhib_dom"/>
</dbReference>
<accession>A0A5B7C2D6</accession>
<feature type="domain" description="Pectinesterase inhibitor" evidence="3">
    <location>
        <begin position="37"/>
        <end position="188"/>
    </location>
</feature>
<dbReference type="SUPFAM" id="SSF101148">
    <property type="entry name" value="Plant invertase/pectin methylesterase inhibitor"/>
    <property type="match status" value="1"/>
</dbReference>
<gene>
    <name evidence="4" type="ORF">Din_044469</name>
</gene>
<feature type="region of interest" description="Disordered" evidence="1">
    <location>
        <begin position="31"/>
        <end position="70"/>
    </location>
</feature>
<organism evidence="4">
    <name type="scientific">Davidia involucrata</name>
    <name type="common">Dove tree</name>
    <dbReference type="NCBI Taxonomy" id="16924"/>
    <lineage>
        <taxon>Eukaryota</taxon>
        <taxon>Viridiplantae</taxon>
        <taxon>Streptophyta</taxon>
        <taxon>Embryophyta</taxon>
        <taxon>Tracheophyta</taxon>
        <taxon>Spermatophyta</taxon>
        <taxon>Magnoliopsida</taxon>
        <taxon>eudicotyledons</taxon>
        <taxon>Gunneridae</taxon>
        <taxon>Pentapetalae</taxon>
        <taxon>asterids</taxon>
        <taxon>Cornales</taxon>
        <taxon>Nyssaceae</taxon>
        <taxon>Davidia</taxon>
    </lineage>
</organism>
<evidence type="ECO:0000259" key="3">
    <source>
        <dbReference type="SMART" id="SM00856"/>
    </source>
</evidence>
<protein>
    <submittedName>
        <fullName evidence="4">Putative pectinesterase 3</fullName>
    </submittedName>
</protein>
<evidence type="ECO:0000256" key="2">
    <source>
        <dbReference type="SAM" id="SignalP"/>
    </source>
</evidence>
<proteinExistence type="predicted"/>
<dbReference type="Pfam" id="PF04043">
    <property type="entry name" value="PMEI"/>
    <property type="match status" value="1"/>
</dbReference>
<dbReference type="InterPro" id="IPR035513">
    <property type="entry name" value="Invertase/methylesterase_inhib"/>
</dbReference>
<dbReference type="GO" id="GO:0004857">
    <property type="term" value="F:enzyme inhibitor activity"/>
    <property type="evidence" value="ECO:0007669"/>
    <property type="project" value="InterPro"/>
</dbReference>
<dbReference type="Gene3D" id="1.20.140.40">
    <property type="entry name" value="Invertase/pectin methylesterase inhibitor family protein"/>
    <property type="match status" value="1"/>
</dbReference>
<keyword evidence="2" id="KW-0732">Signal</keyword>
<dbReference type="AlphaFoldDB" id="A0A5B7C2D6"/>
<dbReference type="EMBL" id="GHES01044469">
    <property type="protein sequence ID" value="MPA75028.1"/>
    <property type="molecule type" value="Transcribed_RNA"/>
</dbReference>
<dbReference type="SMART" id="SM00856">
    <property type="entry name" value="PMEI"/>
    <property type="match status" value="1"/>
</dbReference>
<dbReference type="NCBIfam" id="TIGR01614">
    <property type="entry name" value="PME_inhib"/>
    <property type="match status" value="1"/>
</dbReference>
<name>A0A5B7C2D6_DAVIN</name>
<feature type="signal peptide" evidence="2">
    <location>
        <begin position="1"/>
        <end position="24"/>
    </location>
</feature>
<sequence length="193" mass="19963">MELINNHSLLVTIFISSLILSALCAEATDLSPSSSSAPSPAPVSSISSTPDASPALSPSPSLSPSSGGIDGDILPPIVESSVKKGAEAADAALDFMAKRIKDDSTSPIEAECLQQCVDNYSGVSDDFKKAQDAVSSGDLYMIGENLSAVCSEIDACQQCFSEMLGTDESPLAKFEESMKKAAVDGLTALQYTS</sequence>
<evidence type="ECO:0000313" key="4">
    <source>
        <dbReference type="EMBL" id="MPA75028.1"/>
    </source>
</evidence>
<feature type="chain" id="PRO_5022975455" evidence="2">
    <location>
        <begin position="25"/>
        <end position="193"/>
    </location>
</feature>
<feature type="compositionally biased region" description="Low complexity" evidence="1">
    <location>
        <begin position="31"/>
        <end position="66"/>
    </location>
</feature>
<evidence type="ECO:0000256" key="1">
    <source>
        <dbReference type="SAM" id="MobiDB-lite"/>
    </source>
</evidence>